<comment type="caution">
    <text evidence="6">The sequence shown here is derived from an EMBL/GenBank/DDBJ whole genome shotgun (WGS) entry which is preliminary data.</text>
</comment>
<name>A0A8H9M7D6_9BURK</name>
<feature type="domain" description="ABC transporter" evidence="5">
    <location>
        <begin position="18"/>
        <end position="235"/>
    </location>
</feature>
<dbReference type="Pfam" id="PF00005">
    <property type="entry name" value="ABC_tran"/>
    <property type="match status" value="2"/>
</dbReference>
<dbReference type="GO" id="GO:0005524">
    <property type="term" value="F:ATP binding"/>
    <property type="evidence" value="ECO:0007669"/>
    <property type="project" value="UniProtKB-KW"/>
</dbReference>
<keyword evidence="4" id="KW-0067">ATP-binding</keyword>
<dbReference type="InterPro" id="IPR027417">
    <property type="entry name" value="P-loop_NTPase"/>
</dbReference>
<dbReference type="Proteomes" id="UP000608923">
    <property type="component" value="Unassembled WGS sequence"/>
</dbReference>
<dbReference type="InterPro" id="IPR003439">
    <property type="entry name" value="ABC_transporter-like_ATP-bd"/>
</dbReference>
<dbReference type="SMART" id="SM00382">
    <property type="entry name" value="AAA"/>
    <property type="match status" value="2"/>
</dbReference>
<dbReference type="GO" id="GO:0016887">
    <property type="term" value="F:ATP hydrolysis activity"/>
    <property type="evidence" value="ECO:0007669"/>
    <property type="project" value="InterPro"/>
</dbReference>
<evidence type="ECO:0000259" key="5">
    <source>
        <dbReference type="PROSITE" id="PS50893"/>
    </source>
</evidence>
<feature type="domain" description="ABC transporter" evidence="5">
    <location>
        <begin position="309"/>
        <end position="525"/>
    </location>
</feature>
<keyword evidence="2" id="KW-0677">Repeat</keyword>
<accession>A0A8H9M7D6</accession>
<dbReference type="PROSITE" id="PS50893">
    <property type="entry name" value="ABC_TRANSPORTER_2"/>
    <property type="match status" value="2"/>
</dbReference>
<dbReference type="InterPro" id="IPR017871">
    <property type="entry name" value="ABC_transporter-like_CS"/>
</dbReference>
<dbReference type="InterPro" id="IPR003593">
    <property type="entry name" value="AAA+_ATPase"/>
</dbReference>
<reference evidence="7" key="1">
    <citation type="journal article" date="2019" name="Int. J. Syst. Evol. Microbiol.">
        <title>The Global Catalogue of Microorganisms (GCM) 10K type strain sequencing project: providing services to taxonomists for standard genome sequencing and annotation.</title>
        <authorList>
            <consortium name="The Broad Institute Genomics Platform"/>
            <consortium name="The Broad Institute Genome Sequencing Center for Infectious Disease"/>
            <person name="Wu L."/>
            <person name="Ma J."/>
        </authorList>
    </citation>
    <scope>NUCLEOTIDE SEQUENCE [LARGE SCALE GENOMIC DNA]</scope>
    <source>
        <strain evidence="7">KCTC 42083</strain>
    </source>
</reference>
<keyword evidence="3" id="KW-0547">Nucleotide-binding</keyword>
<evidence type="ECO:0000256" key="4">
    <source>
        <dbReference type="ARBA" id="ARBA00022840"/>
    </source>
</evidence>
<keyword evidence="7" id="KW-1185">Reference proteome</keyword>
<dbReference type="AlphaFoldDB" id="A0A8H9M7D6"/>
<gene>
    <name evidence="6" type="ORF">GCM10010096_05570</name>
</gene>
<evidence type="ECO:0000256" key="3">
    <source>
        <dbReference type="ARBA" id="ARBA00022741"/>
    </source>
</evidence>
<protein>
    <submittedName>
        <fullName evidence="6">ABC transporter</fullName>
    </submittedName>
</protein>
<evidence type="ECO:0000313" key="7">
    <source>
        <dbReference type="Proteomes" id="UP000608923"/>
    </source>
</evidence>
<dbReference type="PANTHER" id="PTHR19211">
    <property type="entry name" value="ATP-BINDING TRANSPORT PROTEIN-RELATED"/>
    <property type="match status" value="1"/>
</dbReference>
<dbReference type="InterPro" id="IPR050611">
    <property type="entry name" value="ABCF"/>
</dbReference>
<keyword evidence="1" id="KW-0472">Membrane</keyword>
<dbReference type="SUPFAM" id="SSF52540">
    <property type="entry name" value="P-loop containing nucleoside triphosphate hydrolases"/>
    <property type="match status" value="2"/>
</dbReference>
<evidence type="ECO:0000313" key="6">
    <source>
        <dbReference type="EMBL" id="GHC38592.1"/>
    </source>
</evidence>
<dbReference type="Gene3D" id="3.40.50.300">
    <property type="entry name" value="P-loop containing nucleotide triphosphate hydrolases"/>
    <property type="match status" value="2"/>
</dbReference>
<dbReference type="PANTHER" id="PTHR19211:SF14">
    <property type="entry name" value="ATP-BINDING CASSETTE SUB-FAMILY F MEMBER 1"/>
    <property type="match status" value="1"/>
</dbReference>
<evidence type="ECO:0000256" key="1">
    <source>
        <dbReference type="ARBA" id="ARBA00022475"/>
    </source>
</evidence>
<proteinExistence type="predicted"/>
<evidence type="ECO:0000256" key="2">
    <source>
        <dbReference type="ARBA" id="ARBA00022737"/>
    </source>
</evidence>
<dbReference type="EMBL" id="BMZN01000001">
    <property type="protein sequence ID" value="GHC38592.1"/>
    <property type="molecule type" value="Genomic_DNA"/>
</dbReference>
<organism evidence="6 7">
    <name type="scientific">Alcaligenes pakistanensis</name>
    <dbReference type="NCBI Taxonomy" id="1482717"/>
    <lineage>
        <taxon>Bacteria</taxon>
        <taxon>Pseudomonadati</taxon>
        <taxon>Pseudomonadota</taxon>
        <taxon>Betaproteobacteria</taxon>
        <taxon>Burkholderiales</taxon>
        <taxon>Alcaligenaceae</taxon>
        <taxon>Alcaligenes</taxon>
    </lineage>
</organism>
<keyword evidence="1" id="KW-1003">Cell membrane</keyword>
<dbReference type="PROSITE" id="PS00211">
    <property type="entry name" value="ABC_TRANSPORTER_1"/>
    <property type="match status" value="1"/>
</dbReference>
<dbReference type="CDD" id="cd03221">
    <property type="entry name" value="ABCF_EF-3"/>
    <property type="match status" value="2"/>
</dbReference>
<sequence>MRYIRATKKLEHVMSTLLSVHSLSYETLSGPLFKEIAFTIKAGDRVGLIGHNGCGKSTLISLLCGELTPKEGSISLSKHCILARVEQYLSADLHALSLLSAVLAALPTDQQSTDAWRAETLLSGMGFQEQDWRTPISALSGGQYTRLLLARALITQPDLLLLDEPSNHLDLPSLLWLEGFLASWRGTFVLVSHDQRLLDQVTNSTIILRDHTLSFFSLPCSAAREELLNRDEADYRRRQGEQKEIDRIEQSAKRLALWGQVYDNETFSRKAQSMEKRLSKLRDSQTDLTQGTPWSLQLHGLEMKADRLLDIMDMAVSPAEGLPALFQVSGLQVRSGDRIGLVGRNGCGKSSLLRQIWRNWKSDTDTVGLKFHSQGKVGYYDQDQQELDGTRTLLHALQDFSSLPDDARKMALISAGFPYLRHAQQVDSLSGGERARLMFIALSLAQYHLLFLDEPTNHLDLEGKEELAEELYQFKGGFILVTHDRELLEKSCNRFWLVDDRALTEMQDLTQLYASFTPSEHPKEAVLSLDKDMIAQSTNPAAPTNDELLLEKLIELESRLNADLARKPRHQKIALQASWQEEIHTLRQILGLT</sequence>